<keyword evidence="3" id="KW-1185">Reference proteome</keyword>
<evidence type="ECO:0000313" key="3">
    <source>
        <dbReference type="Proteomes" id="UP000593564"/>
    </source>
</evidence>
<dbReference type="AlphaFoldDB" id="A0A7J7FV68"/>
<comment type="caution">
    <text evidence="2">The sequence shown here is derived from an EMBL/GenBank/DDBJ whole genome shotgun (WGS) entry which is preliminary data.</text>
</comment>
<name>A0A7J7FV68_CAMSI</name>
<sequence length="56" mass="6349">MMQLIQKRASWADPRFLHHSTVTELAGVLAKISNEERESPSGPSDDQVRREEIDSV</sequence>
<evidence type="ECO:0000256" key="1">
    <source>
        <dbReference type="SAM" id="MobiDB-lite"/>
    </source>
</evidence>
<proteinExistence type="predicted"/>
<reference evidence="3" key="1">
    <citation type="journal article" date="2020" name="Nat. Commun.">
        <title>Genome assembly of wild tea tree DASZ reveals pedigree and selection history of tea varieties.</title>
        <authorList>
            <person name="Zhang W."/>
            <person name="Zhang Y."/>
            <person name="Qiu H."/>
            <person name="Guo Y."/>
            <person name="Wan H."/>
            <person name="Zhang X."/>
            <person name="Scossa F."/>
            <person name="Alseekh S."/>
            <person name="Zhang Q."/>
            <person name="Wang P."/>
            <person name="Xu L."/>
            <person name="Schmidt M.H."/>
            <person name="Jia X."/>
            <person name="Li D."/>
            <person name="Zhu A."/>
            <person name="Guo F."/>
            <person name="Chen W."/>
            <person name="Ni D."/>
            <person name="Usadel B."/>
            <person name="Fernie A.R."/>
            <person name="Wen W."/>
        </authorList>
    </citation>
    <scope>NUCLEOTIDE SEQUENCE [LARGE SCALE GENOMIC DNA]</scope>
    <source>
        <strain evidence="3">cv. G240</strain>
    </source>
</reference>
<gene>
    <name evidence="2" type="ORF">HYC85_028406</name>
</gene>
<feature type="compositionally biased region" description="Basic and acidic residues" evidence="1">
    <location>
        <begin position="46"/>
        <end position="56"/>
    </location>
</feature>
<accession>A0A7J7FV68</accession>
<organism evidence="2 3">
    <name type="scientific">Camellia sinensis</name>
    <name type="common">Tea plant</name>
    <name type="synonym">Thea sinensis</name>
    <dbReference type="NCBI Taxonomy" id="4442"/>
    <lineage>
        <taxon>Eukaryota</taxon>
        <taxon>Viridiplantae</taxon>
        <taxon>Streptophyta</taxon>
        <taxon>Embryophyta</taxon>
        <taxon>Tracheophyta</taxon>
        <taxon>Spermatophyta</taxon>
        <taxon>Magnoliopsida</taxon>
        <taxon>eudicotyledons</taxon>
        <taxon>Gunneridae</taxon>
        <taxon>Pentapetalae</taxon>
        <taxon>asterids</taxon>
        <taxon>Ericales</taxon>
        <taxon>Theaceae</taxon>
        <taxon>Camellia</taxon>
    </lineage>
</organism>
<dbReference type="Proteomes" id="UP000593564">
    <property type="component" value="Unassembled WGS sequence"/>
</dbReference>
<feature type="region of interest" description="Disordered" evidence="1">
    <location>
        <begin position="32"/>
        <end position="56"/>
    </location>
</feature>
<dbReference type="EMBL" id="JACBKZ010000014">
    <property type="protein sequence ID" value="KAF5932235.1"/>
    <property type="molecule type" value="Genomic_DNA"/>
</dbReference>
<protein>
    <submittedName>
        <fullName evidence="2">Uncharacterized protein</fullName>
    </submittedName>
</protein>
<reference evidence="2 3" key="2">
    <citation type="submission" date="2020-07" db="EMBL/GenBank/DDBJ databases">
        <title>Genome assembly of wild tea tree DASZ reveals pedigree and selection history of tea varieties.</title>
        <authorList>
            <person name="Zhang W."/>
        </authorList>
    </citation>
    <scope>NUCLEOTIDE SEQUENCE [LARGE SCALE GENOMIC DNA]</scope>
    <source>
        <strain evidence="3">cv. G240</strain>
        <tissue evidence="2">Leaf</tissue>
    </source>
</reference>
<evidence type="ECO:0000313" key="2">
    <source>
        <dbReference type="EMBL" id="KAF5932235.1"/>
    </source>
</evidence>